<dbReference type="SUPFAM" id="SSF69118">
    <property type="entry name" value="AhpD-like"/>
    <property type="match status" value="1"/>
</dbReference>
<dbReference type="AlphaFoldDB" id="A0A6N7YN91"/>
<dbReference type="PANTHER" id="PTHR35446:SF2">
    <property type="entry name" value="CARBOXYMUCONOLACTONE DECARBOXYLASE-LIKE DOMAIN-CONTAINING PROTEIN"/>
    <property type="match status" value="1"/>
</dbReference>
<proteinExistence type="predicted"/>
<dbReference type="Proteomes" id="UP000440096">
    <property type="component" value="Unassembled WGS sequence"/>
</dbReference>
<name>A0A6N7YN91_9PSEU</name>
<dbReference type="EMBL" id="WMBA01000012">
    <property type="protein sequence ID" value="MTD54457.1"/>
    <property type="molecule type" value="Genomic_DNA"/>
</dbReference>
<dbReference type="RefSeq" id="WP_154756675.1">
    <property type="nucleotide sequence ID" value="NZ_WMBA01000012.1"/>
</dbReference>
<dbReference type="Gene3D" id="1.20.1290.10">
    <property type="entry name" value="AhpD-like"/>
    <property type="match status" value="2"/>
</dbReference>
<evidence type="ECO:0000313" key="2">
    <source>
        <dbReference type="Proteomes" id="UP000440096"/>
    </source>
</evidence>
<keyword evidence="2" id="KW-1185">Reference proteome</keyword>
<evidence type="ECO:0008006" key="3">
    <source>
        <dbReference type="Google" id="ProtNLM"/>
    </source>
</evidence>
<comment type="caution">
    <text evidence="1">The sequence shown here is derived from an EMBL/GenBank/DDBJ whole genome shotgun (WGS) entry which is preliminary data.</text>
</comment>
<protein>
    <recommendedName>
        <fullName evidence="3">Carboxymuconolactone decarboxylase family protein</fullName>
    </recommendedName>
</protein>
<dbReference type="InterPro" id="IPR029032">
    <property type="entry name" value="AhpD-like"/>
</dbReference>
<reference evidence="1 2" key="1">
    <citation type="submission" date="2019-11" db="EMBL/GenBank/DDBJ databases">
        <title>Draft genome of Amycolatopsis RM579.</title>
        <authorList>
            <person name="Duangmal K."/>
            <person name="Mingma R."/>
        </authorList>
    </citation>
    <scope>NUCLEOTIDE SEQUENCE [LARGE SCALE GENOMIC DNA]</scope>
    <source>
        <strain evidence="1 2">RM579</strain>
    </source>
</reference>
<evidence type="ECO:0000313" key="1">
    <source>
        <dbReference type="EMBL" id="MTD54457.1"/>
    </source>
</evidence>
<organism evidence="1 2">
    <name type="scientific">Amycolatopsis pithecellobii</name>
    <dbReference type="NCBI Taxonomy" id="664692"/>
    <lineage>
        <taxon>Bacteria</taxon>
        <taxon>Bacillati</taxon>
        <taxon>Actinomycetota</taxon>
        <taxon>Actinomycetes</taxon>
        <taxon>Pseudonocardiales</taxon>
        <taxon>Pseudonocardiaceae</taxon>
        <taxon>Amycolatopsis</taxon>
    </lineage>
</organism>
<gene>
    <name evidence="1" type="ORF">GKO32_10785</name>
</gene>
<dbReference type="OrthoDB" id="1257571at2"/>
<sequence>MTRVPQTDHEGAELVRILAHRPEIMSKWLEFDSQLMNTGTLPPKLKYKVQMAMAAGGGCEFCRSMIVPTGDDDRKESLAIAFAEFFQADPGSITDGHFEALYEEFTVEQVVELCTVVTMRNAGLQLGHIWGLTPAPDEVRDAYAAVIDEAQKRWESGDVDSGTASLWQRQTA</sequence>
<dbReference type="PANTHER" id="PTHR35446">
    <property type="entry name" value="SI:CH211-175M2.5"/>
    <property type="match status" value="1"/>
</dbReference>
<accession>A0A6N7YN91</accession>